<feature type="region of interest" description="Disordered" evidence="1">
    <location>
        <begin position="1"/>
        <end position="21"/>
    </location>
</feature>
<dbReference type="AlphaFoldDB" id="A0A239H5Q9"/>
<dbReference type="EMBL" id="FZOD01000015">
    <property type="protein sequence ID" value="SNS76759.1"/>
    <property type="molecule type" value="Genomic_DNA"/>
</dbReference>
<evidence type="ECO:0000313" key="3">
    <source>
        <dbReference type="Proteomes" id="UP000198282"/>
    </source>
</evidence>
<accession>A0A239H5Q9</accession>
<sequence>MLGRLSGPQVPKTQEDWRSPSGVMPVFIDRRRGDICCRNRSFRANRRILEADMNGYLPYRETGPSARTGAVRGWQADILRGES</sequence>
<gene>
    <name evidence="2" type="ORF">SAMN05216276_1015110</name>
</gene>
<evidence type="ECO:0000256" key="1">
    <source>
        <dbReference type="SAM" id="MobiDB-lite"/>
    </source>
</evidence>
<evidence type="ECO:0000313" key="2">
    <source>
        <dbReference type="EMBL" id="SNS76759.1"/>
    </source>
</evidence>
<keyword evidence="3" id="KW-1185">Reference proteome</keyword>
<protein>
    <submittedName>
        <fullName evidence="2">Uncharacterized protein</fullName>
    </submittedName>
</protein>
<reference evidence="2 3" key="1">
    <citation type="submission" date="2017-06" db="EMBL/GenBank/DDBJ databases">
        <authorList>
            <person name="Kim H.J."/>
            <person name="Triplett B.A."/>
        </authorList>
    </citation>
    <scope>NUCLEOTIDE SEQUENCE [LARGE SCALE GENOMIC DNA]</scope>
    <source>
        <strain evidence="2 3">CGMCC 4.2132</strain>
    </source>
</reference>
<dbReference type="Proteomes" id="UP000198282">
    <property type="component" value="Unassembled WGS sequence"/>
</dbReference>
<organism evidence="2 3">
    <name type="scientific">Streptosporangium subroseum</name>
    <dbReference type="NCBI Taxonomy" id="106412"/>
    <lineage>
        <taxon>Bacteria</taxon>
        <taxon>Bacillati</taxon>
        <taxon>Actinomycetota</taxon>
        <taxon>Actinomycetes</taxon>
        <taxon>Streptosporangiales</taxon>
        <taxon>Streptosporangiaceae</taxon>
        <taxon>Streptosporangium</taxon>
    </lineage>
</organism>
<name>A0A239H5Q9_9ACTN</name>
<proteinExistence type="predicted"/>